<organism evidence="1 2">
    <name type="scientific">Anaerotruncus colihominis</name>
    <dbReference type="NCBI Taxonomy" id="169435"/>
    <lineage>
        <taxon>Bacteria</taxon>
        <taxon>Bacillati</taxon>
        <taxon>Bacillota</taxon>
        <taxon>Clostridia</taxon>
        <taxon>Eubacteriales</taxon>
        <taxon>Oscillospiraceae</taxon>
        <taxon>Anaerotruncus</taxon>
    </lineage>
</organism>
<accession>A0A1Y4MQK1</accession>
<gene>
    <name evidence="1" type="ORF">B5F11_19025</name>
</gene>
<reference evidence="2" key="1">
    <citation type="submission" date="2017-04" db="EMBL/GenBank/DDBJ databases">
        <title>Function of individual gut microbiota members based on whole genome sequencing of pure cultures obtained from chicken caecum.</title>
        <authorList>
            <person name="Medvecky M."/>
            <person name="Cejkova D."/>
            <person name="Polansky O."/>
            <person name="Karasova D."/>
            <person name="Kubasova T."/>
            <person name="Cizek A."/>
            <person name="Rychlik I."/>
        </authorList>
    </citation>
    <scope>NUCLEOTIDE SEQUENCE [LARGE SCALE GENOMIC DNA]</scope>
    <source>
        <strain evidence="2">An175</strain>
    </source>
</reference>
<comment type="caution">
    <text evidence="1">The sequence shown here is derived from an EMBL/GenBank/DDBJ whole genome shotgun (WGS) entry which is preliminary data.</text>
</comment>
<dbReference type="Proteomes" id="UP000196386">
    <property type="component" value="Unassembled WGS sequence"/>
</dbReference>
<dbReference type="EMBL" id="NFKP01000038">
    <property type="protein sequence ID" value="OUP66766.1"/>
    <property type="molecule type" value="Genomic_DNA"/>
</dbReference>
<evidence type="ECO:0000313" key="1">
    <source>
        <dbReference type="EMBL" id="OUP66766.1"/>
    </source>
</evidence>
<name>A0A1Y4MQK1_9FIRM</name>
<protein>
    <submittedName>
        <fullName evidence="1">Uncharacterized protein</fullName>
    </submittedName>
</protein>
<dbReference type="AlphaFoldDB" id="A0A1Y4MQK1"/>
<sequence>MGRSPHKSAARRPQDICWDAPSVPSKIRDRRRAAGRGFCRLLFPVFFKKISAKNFPSFLKKKPRQKILAGCAPAFLKKSSAKNFSRLRREQWDSRCAHTGCAAFYSPEYGLPHREN</sequence>
<evidence type="ECO:0000313" key="2">
    <source>
        <dbReference type="Proteomes" id="UP000196386"/>
    </source>
</evidence>
<proteinExistence type="predicted"/>